<protein>
    <submittedName>
        <fullName evidence="1">Uncharacterized protein</fullName>
    </submittedName>
</protein>
<organism evidence="1">
    <name type="scientific">Daucus carota subsp. sativus</name>
    <name type="common">Carrot</name>
    <dbReference type="NCBI Taxonomy" id="79200"/>
    <lineage>
        <taxon>Eukaryota</taxon>
        <taxon>Viridiplantae</taxon>
        <taxon>Streptophyta</taxon>
        <taxon>Embryophyta</taxon>
        <taxon>Tracheophyta</taxon>
        <taxon>Spermatophyta</taxon>
        <taxon>Magnoliopsida</taxon>
        <taxon>eudicotyledons</taxon>
        <taxon>Gunneridae</taxon>
        <taxon>Pentapetalae</taxon>
        <taxon>asterids</taxon>
        <taxon>campanulids</taxon>
        <taxon>Apiales</taxon>
        <taxon>Apiaceae</taxon>
        <taxon>Apioideae</taxon>
        <taxon>Scandiceae</taxon>
        <taxon>Daucinae</taxon>
        <taxon>Daucus</taxon>
        <taxon>Daucus sect. Daucus</taxon>
    </lineage>
</organism>
<comment type="caution">
    <text evidence="1">The sequence shown here is derived from an EMBL/GenBank/DDBJ whole genome shotgun (WGS) entry which is preliminary data.</text>
</comment>
<evidence type="ECO:0000313" key="1">
    <source>
        <dbReference type="EMBL" id="KZM84425.1"/>
    </source>
</evidence>
<dbReference type="AlphaFoldDB" id="A0A175YLG6"/>
<reference evidence="1" key="1">
    <citation type="journal article" date="2016" name="Nat. Genet.">
        <title>A high-quality carrot genome assembly provides new insights into carotenoid accumulation and asterid genome evolution.</title>
        <authorList>
            <person name="Iorizzo M."/>
            <person name="Ellison S."/>
            <person name="Senalik D."/>
            <person name="Zeng P."/>
            <person name="Satapoomin P."/>
            <person name="Huang J."/>
            <person name="Bowman M."/>
            <person name="Iovene M."/>
            <person name="Sanseverino W."/>
            <person name="Cavagnaro P."/>
            <person name="Yildiz M."/>
            <person name="Macko-Podgorni A."/>
            <person name="Moranska E."/>
            <person name="Grzebelus E."/>
            <person name="Grzebelus D."/>
            <person name="Ashrafi H."/>
            <person name="Zheng Z."/>
            <person name="Cheng S."/>
            <person name="Spooner D."/>
            <person name="Van Deynze A."/>
            <person name="Simon P."/>
        </authorList>
    </citation>
    <scope>NUCLEOTIDE SEQUENCE [LARGE SCALE GENOMIC DNA]</scope>
    <source>
        <tissue evidence="1">Leaf</tissue>
    </source>
</reference>
<accession>A0A175YLG6</accession>
<dbReference type="EMBL" id="LNRQ01000008">
    <property type="protein sequence ID" value="KZM84425.1"/>
    <property type="molecule type" value="Genomic_DNA"/>
</dbReference>
<dbReference type="Gramene" id="KZM84425">
    <property type="protein sequence ID" value="KZM84425"/>
    <property type="gene ID" value="DCAR_028153"/>
</dbReference>
<sequence>MLGNSRQISTETHFVPDFQDSECHYRCRRFSSSSKARRQKVVHLPPRRYINMAYEPQSH</sequence>
<name>A0A175YLG6_DAUCS</name>
<gene>
    <name evidence="1" type="ORF">DCAR_028153</name>
</gene>
<proteinExistence type="predicted"/>